<evidence type="ECO:0000259" key="1">
    <source>
        <dbReference type="Pfam" id="PF18014"/>
    </source>
</evidence>
<organism evidence="2 3">
    <name type="scientific">Agrobacterium fabrum</name>
    <dbReference type="NCBI Taxonomy" id="1176649"/>
    <lineage>
        <taxon>Bacteria</taxon>
        <taxon>Pseudomonadati</taxon>
        <taxon>Pseudomonadota</taxon>
        <taxon>Alphaproteobacteria</taxon>
        <taxon>Hyphomicrobiales</taxon>
        <taxon>Rhizobiaceae</taxon>
        <taxon>Rhizobium/Agrobacterium group</taxon>
        <taxon>Agrobacterium</taxon>
        <taxon>Agrobacterium tumefaciens complex</taxon>
    </lineage>
</organism>
<reference evidence="2 3" key="1">
    <citation type="submission" date="2016-10" db="EMBL/GenBank/DDBJ databases">
        <authorList>
            <person name="Varghese N."/>
            <person name="Submissions S."/>
        </authorList>
    </citation>
    <scope>NUCLEOTIDE SEQUENCE [LARGE SCALE GENOMIC DNA]</scope>
    <source>
        <strain evidence="2 3">PDC82</strain>
    </source>
</reference>
<dbReference type="EMBL" id="FNEW01000006">
    <property type="protein sequence ID" value="SDK28509.1"/>
    <property type="molecule type" value="Genomic_DNA"/>
</dbReference>
<dbReference type="Gene3D" id="3.40.630.90">
    <property type="match status" value="1"/>
</dbReference>
<evidence type="ECO:0000313" key="2">
    <source>
        <dbReference type="EMBL" id="SDK28509.1"/>
    </source>
</evidence>
<gene>
    <name evidence="2" type="ORF">SAMN05428983_4502</name>
</gene>
<accession>A0A7Z7BRM2</accession>
<proteinExistence type="predicted"/>
<dbReference type="InterPro" id="IPR041496">
    <property type="entry name" value="YitH/HolE_GNAT"/>
</dbReference>
<dbReference type="InterPro" id="IPR052729">
    <property type="entry name" value="Acyl/Acetyltrans_Enzymes"/>
</dbReference>
<feature type="domain" description="YitH/HolE acetyltransferase (GNAT)" evidence="1">
    <location>
        <begin position="38"/>
        <end position="144"/>
    </location>
</feature>
<dbReference type="Proteomes" id="UP000198917">
    <property type="component" value="Unassembled WGS sequence"/>
</dbReference>
<sequence length="165" mass="18214">MARGAGRVQSRLMIGRTWMPQRSADIVRAADEEDADGILDLDHKASGMPREKLIRELLKVGEAVLLCEDGKSTGYAIARRFERGYVIGPVATQSDEGAKLLITALLSRLRGQFVRIDVHEQDGLSGWLEELGMKRVSDAVSMAWSPLPISVGRFHTYAVANQSFM</sequence>
<dbReference type="PANTHER" id="PTHR47237">
    <property type="entry name" value="SLL0310 PROTEIN"/>
    <property type="match status" value="1"/>
</dbReference>
<name>A0A7Z7BRM2_9HYPH</name>
<dbReference type="AlphaFoldDB" id="A0A7Z7BRM2"/>
<protein>
    <recommendedName>
        <fullName evidence="1">YitH/HolE acetyltransferase (GNAT) domain-containing protein</fullName>
    </recommendedName>
</protein>
<comment type="caution">
    <text evidence="2">The sequence shown here is derived from an EMBL/GenBank/DDBJ whole genome shotgun (WGS) entry which is preliminary data.</text>
</comment>
<dbReference type="PANTHER" id="PTHR47237:SF2">
    <property type="entry name" value="BLL4206 PROTEIN"/>
    <property type="match status" value="1"/>
</dbReference>
<dbReference type="InterPro" id="IPR016181">
    <property type="entry name" value="Acyl_CoA_acyltransferase"/>
</dbReference>
<dbReference type="Pfam" id="PF18014">
    <property type="entry name" value="Acetyltransf_18"/>
    <property type="match status" value="1"/>
</dbReference>
<dbReference type="SUPFAM" id="SSF55729">
    <property type="entry name" value="Acyl-CoA N-acyltransferases (Nat)"/>
    <property type="match status" value="1"/>
</dbReference>
<evidence type="ECO:0000313" key="3">
    <source>
        <dbReference type="Proteomes" id="UP000198917"/>
    </source>
</evidence>